<evidence type="ECO:0000256" key="1">
    <source>
        <dbReference type="ARBA" id="ARBA00004123"/>
    </source>
</evidence>
<dbReference type="GeneID" id="39590734"/>
<name>A0A427Y0R2_9TREE</name>
<dbReference type="PANTHER" id="PTHR12900:SF0">
    <property type="entry name" value="CHECKPOINT PROTEIN"/>
    <property type="match status" value="1"/>
</dbReference>
<reference evidence="6 7" key="1">
    <citation type="submission" date="2018-11" db="EMBL/GenBank/DDBJ databases">
        <title>Genome sequence of Apiotrichum porosum DSM 27194.</title>
        <authorList>
            <person name="Aliyu H."/>
            <person name="Gorte O."/>
            <person name="Ochsenreither K."/>
        </authorList>
    </citation>
    <scope>NUCLEOTIDE SEQUENCE [LARGE SCALE GENOMIC DNA]</scope>
    <source>
        <strain evidence="6 7">DSM 27194</strain>
    </source>
</reference>
<dbReference type="RefSeq" id="XP_028478115.1">
    <property type="nucleotide sequence ID" value="XM_028621663.1"/>
</dbReference>
<feature type="chain" id="PRO_5019006914" description="Checkpoint protein" evidence="5">
    <location>
        <begin position="22"/>
        <end position="316"/>
    </location>
</feature>
<dbReference type="GO" id="GO:0031573">
    <property type="term" value="P:mitotic intra-S DNA damage checkpoint signaling"/>
    <property type="evidence" value="ECO:0007669"/>
    <property type="project" value="TreeGrafter"/>
</dbReference>
<dbReference type="GO" id="GO:0005730">
    <property type="term" value="C:nucleolus"/>
    <property type="evidence" value="ECO:0007669"/>
    <property type="project" value="InterPro"/>
</dbReference>
<evidence type="ECO:0000313" key="6">
    <source>
        <dbReference type="EMBL" id="RSH84667.1"/>
    </source>
</evidence>
<sequence>MRFRTRITNVGLLHKIIRSLAALAKVCVVRLSPEKVHFIIPGNEGRDGVQVWSQVKVVRRITPSLVEHVLTPQPTLFDHFRIESNANNEIWLEINLDALLRVLKSADSSSGSGGDGGRHNAASLTESDVMLKLNKRDNRAIWAFDIKGQSAGGHAMHITHEVAVHIITSRRQSELTEPLCPPPDLHLVLPNLAELKTIVSRLGHMSEDVTISANHQGTMELRVKSNNLSMTTTWNNLSIPTATDDGAETDPPSPEHMFSTTVSIRGFQKFLASHYVGGIAIACICEGHCVIAYVYIGEVNEGGGVLTFFIPAKTVD</sequence>
<evidence type="ECO:0000256" key="4">
    <source>
        <dbReference type="PIRNR" id="PIRNR011312"/>
    </source>
</evidence>
<proteinExistence type="inferred from homology"/>
<dbReference type="GO" id="GO:0000724">
    <property type="term" value="P:double-strand break repair via homologous recombination"/>
    <property type="evidence" value="ECO:0007669"/>
    <property type="project" value="TreeGrafter"/>
</dbReference>
<protein>
    <recommendedName>
        <fullName evidence="4">Checkpoint protein</fullName>
    </recommendedName>
</protein>
<dbReference type="GO" id="GO:0033314">
    <property type="term" value="P:mitotic DNA replication checkpoint signaling"/>
    <property type="evidence" value="ECO:0007669"/>
    <property type="project" value="TreeGrafter"/>
</dbReference>
<keyword evidence="3" id="KW-0539">Nucleus</keyword>
<dbReference type="InterPro" id="IPR016580">
    <property type="entry name" value="HUS1"/>
</dbReference>
<organism evidence="6 7">
    <name type="scientific">Apiotrichum porosum</name>
    <dbReference type="NCBI Taxonomy" id="105984"/>
    <lineage>
        <taxon>Eukaryota</taxon>
        <taxon>Fungi</taxon>
        <taxon>Dikarya</taxon>
        <taxon>Basidiomycota</taxon>
        <taxon>Agaricomycotina</taxon>
        <taxon>Tremellomycetes</taxon>
        <taxon>Trichosporonales</taxon>
        <taxon>Trichosporonaceae</taxon>
        <taxon>Apiotrichum</taxon>
    </lineage>
</organism>
<dbReference type="AlphaFoldDB" id="A0A427Y0R2"/>
<dbReference type="Proteomes" id="UP000279236">
    <property type="component" value="Unassembled WGS sequence"/>
</dbReference>
<evidence type="ECO:0000313" key="7">
    <source>
        <dbReference type="Proteomes" id="UP000279236"/>
    </source>
</evidence>
<dbReference type="OrthoDB" id="337750at2759"/>
<gene>
    <name evidence="6" type="ORF">EHS24_006191</name>
</gene>
<dbReference type="STRING" id="105984.A0A427Y0R2"/>
<dbReference type="PANTHER" id="PTHR12900">
    <property type="entry name" value="MITOTIC AND DNA DAMAGE CHECKPOINT PROTEIN HUS1"/>
    <property type="match status" value="1"/>
</dbReference>
<evidence type="ECO:0000256" key="5">
    <source>
        <dbReference type="SAM" id="SignalP"/>
    </source>
</evidence>
<comment type="subcellular location">
    <subcellularLocation>
        <location evidence="1">Nucleus</location>
    </subcellularLocation>
</comment>
<comment type="similarity">
    <text evidence="2 4">Belongs to the HUS1 family.</text>
</comment>
<dbReference type="PIRSF" id="PIRSF011312">
    <property type="entry name" value="Cell_cycle_HUS1"/>
    <property type="match status" value="1"/>
</dbReference>
<dbReference type="EMBL" id="RSCE01000003">
    <property type="protein sequence ID" value="RSH84667.1"/>
    <property type="molecule type" value="Genomic_DNA"/>
</dbReference>
<dbReference type="GO" id="GO:0044778">
    <property type="term" value="P:meiotic DNA integrity checkpoint signaling"/>
    <property type="evidence" value="ECO:0007669"/>
    <property type="project" value="TreeGrafter"/>
</dbReference>
<evidence type="ECO:0000256" key="2">
    <source>
        <dbReference type="ARBA" id="ARBA00005563"/>
    </source>
</evidence>
<dbReference type="Pfam" id="PF04005">
    <property type="entry name" value="Hus1"/>
    <property type="match status" value="1"/>
</dbReference>
<comment type="caution">
    <text evidence="6">The sequence shown here is derived from an EMBL/GenBank/DDBJ whole genome shotgun (WGS) entry which is preliminary data.</text>
</comment>
<accession>A0A427Y0R2</accession>
<keyword evidence="5" id="KW-0732">Signal</keyword>
<dbReference type="GO" id="GO:0030896">
    <property type="term" value="C:checkpoint clamp complex"/>
    <property type="evidence" value="ECO:0007669"/>
    <property type="project" value="InterPro"/>
</dbReference>
<dbReference type="Gene3D" id="3.70.10.10">
    <property type="match status" value="1"/>
</dbReference>
<feature type="signal peptide" evidence="5">
    <location>
        <begin position="1"/>
        <end position="21"/>
    </location>
</feature>
<dbReference type="GO" id="GO:0035861">
    <property type="term" value="C:site of double-strand break"/>
    <property type="evidence" value="ECO:0007669"/>
    <property type="project" value="TreeGrafter"/>
</dbReference>
<dbReference type="InterPro" id="IPR007150">
    <property type="entry name" value="HUS1/Mec3"/>
</dbReference>
<keyword evidence="7" id="KW-1185">Reference proteome</keyword>
<dbReference type="GO" id="GO:0000723">
    <property type="term" value="P:telomere maintenance"/>
    <property type="evidence" value="ECO:0007669"/>
    <property type="project" value="TreeGrafter"/>
</dbReference>
<evidence type="ECO:0000256" key="3">
    <source>
        <dbReference type="ARBA" id="ARBA00023242"/>
    </source>
</evidence>
<dbReference type="GO" id="GO:0006289">
    <property type="term" value="P:nucleotide-excision repair"/>
    <property type="evidence" value="ECO:0007669"/>
    <property type="project" value="TreeGrafter"/>
</dbReference>